<comment type="similarity">
    <text evidence="11">Belongs to the polysaccharide monooxygenase AA14 family.</text>
</comment>
<comment type="caution">
    <text evidence="12">The sequence shown here is derived from an EMBL/GenBank/DDBJ whole genome shotgun (WGS) entry which is preliminary data.</text>
</comment>
<keyword evidence="5" id="KW-0732">Signal</keyword>
<dbReference type="Proteomes" id="UP000807469">
    <property type="component" value="Unassembled WGS sequence"/>
</dbReference>
<evidence type="ECO:0000256" key="1">
    <source>
        <dbReference type="ARBA" id="ARBA00001973"/>
    </source>
</evidence>
<keyword evidence="6" id="KW-0560">Oxidoreductase</keyword>
<dbReference type="OrthoDB" id="2019572at2759"/>
<organism evidence="12 13">
    <name type="scientific">Pholiota conissans</name>
    <dbReference type="NCBI Taxonomy" id="109636"/>
    <lineage>
        <taxon>Eukaryota</taxon>
        <taxon>Fungi</taxon>
        <taxon>Dikarya</taxon>
        <taxon>Basidiomycota</taxon>
        <taxon>Agaricomycotina</taxon>
        <taxon>Agaricomycetes</taxon>
        <taxon>Agaricomycetidae</taxon>
        <taxon>Agaricales</taxon>
        <taxon>Agaricineae</taxon>
        <taxon>Strophariaceae</taxon>
        <taxon>Pholiota</taxon>
    </lineage>
</organism>
<proteinExistence type="inferred from homology"/>
<keyword evidence="13" id="KW-1185">Reference proteome</keyword>
<keyword evidence="9" id="KW-1015">Disulfide bond</keyword>
<evidence type="ECO:0000256" key="7">
    <source>
        <dbReference type="ARBA" id="ARBA00023008"/>
    </source>
</evidence>
<evidence type="ECO:0000256" key="6">
    <source>
        <dbReference type="ARBA" id="ARBA00023002"/>
    </source>
</evidence>
<accession>A0A9P5YW83</accession>
<dbReference type="GO" id="GO:0004497">
    <property type="term" value="F:monooxygenase activity"/>
    <property type="evidence" value="ECO:0007669"/>
    <property type="project" value="UniProtKB-KW"/>
</dbReference>
<evidence type="ECO:0000256" key="5">
    <source>
        <dbReference type="ARBA" id="ARBA00022729"/>
    </source>
</evidence>
<dbReference type="Pfam" id="PF22810">
    <property type="entry name" value="LPMO_AA14"/>
    <property type="match status" value="1"/>
</dbReference>
<keyword evidence="3" id="KW-0964">Secreted</keyword>
<keyword evidence="7" id="KW-0186">Copper</keyword>
<dbReference type="AlphaFoldDB" id="A0A9P5YW83"/>
<evidence type="ECO:0000256" key="9">
    <source>
        <dbReference type="ARBA" id="ARBA00023157"/>
    </source>
</evidence>
<dbReference type="EMBL" id="MU155279">
    <property type="protein sequence ID" value="KAF9476867.1"/>
    <property type="molecule type" value="Genomic_DNA"/>
</dbReference>
<gene>
    <name evidence="12" type="ORF">BDN70DRAFT_881859</name>
</gene>
<dbReference type="GO" id="GO:0005576">
    <property type="term" value="C:extracellular region"/>
    <property type="evidence" value="ECO:0007669"/>
    <property type="project" value="UniProtKB-SubCell"/>
</dbReference>
<evidence type="ECO:0000256" key="10">
    <source>
        <dbReference type="ARBA" id="ARBA00023180"/>
    </source>
</evidence>
<protein>
    <submittedName>
        <fullName evidence="12">Uncharacterized protein</fullName>
    </submittedName>
</protein>
<dbReference type="InterPro" id="IPR054497">
    <property type="entry name" value="LPMO_AA14"/>
</dbReference>
<evidence type="ECO:0000313" key="12">
    <source>
        <dbReference type="EMBL" id="KAF9476867.1"/>
    </source>
</evidence>
<evidence type="ECO:0000313" key="13">
    <source>
        <dbReference type="Proteomes" id="UP000807469"/>
    </source>
</evidence>
<evidence type="ECO:0000256" key="3">
    <source>
        <dbReference type="ARBA" id="ARBA00022525"/>
    </source>
</evidence>
<sequence>MKLGCFPVLWKTEALYYLSIGLFVLDKLALGVNGHVAAWHKGMYCLNGTISGVDDQDTNSAVQPLYQLNKTDWWMHHFNGCDQFPPAAGDFLELPVNGEFTVELAVNRAFTTFSYDGTRVGTFGDGQEHPGLGVTLEGKDNATACITNPNIHTQNETMAAGTIFAISYTSDITQVTEDNLVVFTVLPNTPWKRLATYKVPNLPVCPDDGCICTWGWVPNGCGEPNMYMQPFRCKVTGQTGTQPVSRATAPMWCEGNQSQCIAGAKQMVFYGQIEGNNVDISGLDSTGQPKAPTYDTRMGFTSGAQTDIFQADATVSSTYIPPAPTSSSESGLRITKVNVLSWALAAVMFAFL</sequence>
<keyword evidence="10" id="KW-0325">Glycoprotein</keyword>
<reference evidence="12" key="1">
    <citation type="submission" date="2020-11" db="EMBL/GenBank/DDBJ databases">
        <authorList>
            <consortium name="DOE Joint Genome Institute"/>
            <person name="Ahrendt S."/>
            <person name="Riley R."/>
            <person name="Andreopoulos W."/>
            <person name="Labutti K."/>
            <person name="Pangilinan J."/>
            <person name="Ruiz-Duenas F.J."/>
            <person name="Barrasa J.M."/>
            <person name="Sanchez-Garcia M."/>
            <person name="Camarero S."/>
            <person name="Miyauchi S."/>
            <person name="Serrano A."/>
            <person name="Linde D."/>
            <person name="Babiker R."/>
            <person name="Drula E."/>
            <person name="Ayuso-Fernandez I."/>
            <person name="Pacheco R."/>
            <person name="Padilla G."/>
            <person name="Ferreira P."/>
            <person name="Barriuso J."/>
            <person name="Kellner H."/>
            <person name="Castanera R."/>
            <person name="Alfaro M."/>
            <person name="Ramirez L."/>
            <person name="Pisabarro A.G."/>
            <person name="Kuo A."/>
            <person name="Tritt A."/>
            <person name="Lipzen A."/>
            <person name="He G."/>
            <person name="Yan M."/>
            <person name="Ng V."/>
            <person name="Cullen D."/>
            <person name="Martin F."/>
            <person name="Rosso M.-N."/>
            <person name="Henrissat B."/>
            <person name="Hibbett D."/>
            <person name="Martinez A.T."/>
            <person name="Grigoriev I.V."/>
        </authorList>
    </citation>
    <scope>NUCLEOTIDE SEQUENCE</scope>
    <source>
        <strain evidence="12">CIRM-BRFM 674</strain>
    </source>
</reference>
<comment type="cofactor">
    <cofactor evidence="1">
        <name>Cu(2+)</name>
        <dbReference type="ChEBI" id="CHEBI:29036"/>
    </cofactor>
</comment>
<evidence type="ECO:0000256" key="8">
    <source>
        <dbReference type="ARBA" id="ARBA00023033"/>
    </source>
</evidence>
<keyword evidence="8" id="KW-0503">Monooxygenase</keyword>
<evidence type="ECO:0000256" key="4">
    <source>
        <dbReference type="ARBA" id="ARBA00022723"/>
    </source>
</evidence>
<evidence type="ECO:0000256" key="2">
    <source>
        <dbReference type="ARBA" id="ARBA00004613"/>
    </source>
</evidence>
<keyword evidence="4" id="KW-0479">Metal-binding</keyword>
<comment type="subcellular location">
    <subcellularLocation>
        <location evidence="2">Secreted</location>
    </subcellularLocation>
</comment>
<name>A0A9P5YW83_9AGAR</name>
<evidence type="ECO:0000256" key="11">
    <source>
        <dbReference type="ARBA" id="ARBA00046340"/>
    </source>
</evidence>
<dbReference type="GO" id="GO:0046872">
    <property type="term" value="F:metal ion binding"/>
    <property type="evidence" value="ECO:0007669"/>
    <property type="project" value="UniProtKB-KW"/>
</dbReference>